<dbReference type="GO" id="GO:0003735">
    <property type="term" value="F:structural constituent of ribosome"/>
    <property type="evidence" value="ECO:0007669"/>
    <property type="project" value="InterPro"/>
</dbReference>
<dbReference type="InterPro" id="IPR035566">
    <property type="entry name" value="Ribosomal_protein_bL20_C"/>
</dbReference>
<evidence type="ECO:0000313" key="4">
    <source>
        <dbReference type="EMBL" id="KAK6176429.1"/>
    </source>
</evidence>
<dbReference type="InterPro" id="IPR005813">
    <property type="entry name" value="Ribosomal_bL20"/>
</dbReference>
<dbReference type="Gene3D" id="1.10.1900.20">
    <property type="entry name" value="Ribosomal protein L20"/>
    <property type="match status" value="1"/>
</dbReference>
<keyword evidence="3" id="KW-0687">Ribonucleoprotein</keyword>
<accession>A0AAN8PHT6</accession>
<dbReference type="GO" id="GO:0019843">
    <property type="term" value="F:rRNA binding"/>
    <property type="evidence" value="ECO:0007669"/>
    <property type="project" value="InterPro"/>
</dbReference>
<dbReference type="Proteomes" id="UP001347796">
    <property type="component" value="Unassembled WGS sequence"/>
</dbReference>
<keyword evidence="2" id="KW-0689">Ribosomal protein</keyword>
<dbReference type="PANTHER" id="PTHR10986">
    <property type="entry name" value="39S RIBOSOMAL PROTEIN L20"/>
    <property type="match status" value="1"/>
</dbReference>
<dbReference type="Pfam" id="PF00453">
    <property type="entry name" value="Ribosomal_L20"/>
    <property type="match status" value="1"/>
</dbReference>
<dbReference type="GO" id="GO:0005840">
    <property type="term" value="C:ribosome"/>
    <property type="evidence" value="ECO:0007669"/>
    <property type="project" value="UniProtKB-KW"/>
</dbReference>
<proteinExistence type="inferred from homology"/>
<evidence type="ECO:0000256" key="2">
    <source>
        <dbReference type="ARBA" id="ARBA00022980"/>
    </source>
</evidence>
<evidence type="ECO:0000256" key="3">
    <source>
        <dbReference type="ARBA" id="ARBA00023274"/>
    </source>
</evidence>
<sequence length="146" mass="17125">MFLTFLNFASRQGGADIQWKRHMYKRIAWSYYGRKRNCFRLSIRTIERALRYSTNSGKPKREYYNNIVKIRLEAACWEHGVLYDEFLKTLDESSIQLNRTTLQHLAIYEPRTFQSLCDFTVKRQGELGLKAATTTTPSGVLTRGML</sequence>
<comment type="similarity">
    <text evidence="1">Belongs to the bacterial ribosomal protein bL20 family.</text>
</comment>
<dbReference type="AlphaFoldDB" id="A0AAN8PHT6"/>
<evidence type="ECO:0000313" key="5">
    <source>
        <dbReference type="Proteomes" id="UP001347796"/>
    </source>
</evidence>
<name>A0AAN8PHT6_PATCE</name>
<dbReference type="GO" id="GO:1990904">
    <property type="term" value="C:ribonucleoprotein complex"/>
    <property type="evidence" value="ECO:0007669"/>
    <property type="project" value="UniProtKB-KW"/>
</dbReference>
<dbReference type="GO" id="GO:0006412">
    <property type="term" value="P:translation"/>
    <property type="evidence" value="ECO:0007669"/>
    <property type="project" value="InterPro"/>
</dbReference>
<comment type="caution">
    <text evidence="4">The sequence shown here is derived from an EMBL/GenBank/DDBJ whole genome shotgun (WGS) entry which is preliminary data.</text>
</comment>
<evidence type="ECO:0008006" key="6">
    <source>
        <dbReference type="Google" id="ProtNLM"/>
    </source>
</evidence>
<gene>
    <name evidence="4" type="ORF">SNE40_014716</name>
</gene>
<dbReference type="PRINTS" id="PR00062">
    <property type="entry name" value="RIBOSOMALL20"/>
</dbReference>
<keyword evidence="5" id="KW-1185">Reference proteome</keyword>
<reference evidence="4 5" key="1">
    <citation type="submission" date="2024-01" db="EMBL/GenBank/DDBJ databases">
        <title>The genome of the rayed Mediterranean limpet Patella caerulea (Linnaeus, 1758).</title>
        <authorList>
            <person name="Anh-Thu Weber A."/>
            <person name="Halstead-Nussloch G."/>
        </authorList>
    </citation>
    <scope>NUCLEOTIDE SEQUENCE [LARGE SCALE GENOMIC DNA]</scope>
    <source>
        <strain evidence="4">AATW-2023a</strain>
        <tissue evidence="4">Whole specimen</tissue>
    </source>
</reference>
<dbReference type="EMBL" id="JAZGQO010000010">
    <property type="protein sequence ID" value="KAK6176429.1"/>
    <property type="molecule type" value="Genomic_DNA"/>
</dbReference>
<organism evidence="4 5">
    <name type="scientific">Patella caerulea</name>
    <name type="common">Rayed Mediterranean limpet</name>
    <dbReference type="NCBI Taxonomy" id="87958"/>
    <lineage>
        <taxon>Eukaryota</taxon>
        <taxon>Metazoa</taxon>
        <taxon>Spiralia</taxon>
        <taxon>Lophotrochozoa</taxon>
        <taxon>Mollusca</taxon>
        <taxon>Gastropoda</taxon>
        <taxon>Patellogastropoda</taxon>
        <taxon>Patelloidea</taxon>
        <taxon>Patellidae</taxon>
        <taxon>Patella</taxon>
    </lineage>
</organism>
<evidence type="ECO:0000256" key="1">
    <source>
        <dbReference type="ARBA" id="ARBA00007698"/>
    </source>
</evidence>
<dbReference type="SUPFAM" id="SSF74731">
    <property type="entry name" value="Ribosomal protein L20"/>
    <property type="match status" value="1"/>
</dbReference>
<protein>
    <recommendedName>
        <fullName evidence="6">39S ribosomal protein L20, mitochondrial</fullName>
    </recommendedName>
</protein>